<evidence type="ECO:0000256" key="2">
    <source>
        <dbReference type="SAM" id="Phobius"/>
    </source>
</evidence>
<feature type="region of interest" description="Disordered" evidence="1">
    <location>
        <begin position="317"/>
        <end position="361"/>
    </location>
</feature>
<feature type="compositionally biased region" description="Low complexity" evidence="1">
    <location>
        <begin position="322"/>
        <end position="335"/>
    </location>
</feature>
<feature type="compositionally biased region" description="Low complexity" evidence="1">
    <location>
        <begin position="148"/>
        <end position="162"/>
    </location>
</feature>
<dbReference type="AlphaFoldDB" id="A0A7V4A096"/>
<feature type="region of interest" description="Disordered" evidence="1">
    <location>
        <begin position="139"/>
        <end position="291"/>
    </location>
</feature>
<evidence type="ECO:0000256" key="1">
    <source>
        <dbReference type="SAM" id="MobiDB-lite"/>
    </source>
</evidence>
<feature type="transmembrane region" description="Helical" evidence="2">
    <location>
        <begin position="96"/>
        <end position="114"/>
    </location>
</feature>
<comment type="caution">
    <text evidence="3">The sequence shown here is derived from an EMBL/GenBank/DDBJ whole genome shotgun (WGS) entry which is preliminary data.</text>
</comment>
<sequence>MERYKGVDREKVLAELREKYPEMPDPGTREWSEFLKRLKEENPEDYRAALLLGGGITKALETEIQRAKRRDAIKSLWTRLFTREHRGKAVPDKRKIGLLAFILVGGLFMFAFFVGTSPKKEATGGGVVKGIPVNETQMAVSASEGKTEATGNAANSTANTQTQPGLAEKGLADMLNSTSGEAGTTGSGNGASLSGSGTGNEVPPTGTGTPTAPGTLPPPPTPVYSGGTLPPPPDTSYAAMSAGQTGNLPPPMVIYADPGMPVTTSTSPTSPSPGNTPPEAASTPQATGTSLGLPGGMLYLNYPGAGMMVVTIPQQEGMNAVSSQPSETSSSSPAPNAVPSPYPQNAPMPPTPSNPTGGNGW</sequence>
<gene>
    <name evidence="3" type="ORF">ENU54_02190</name>
</gene>
<keyword evidence="2" id="KW-0472">Membrane</keyword>
<name>A0A7V4A096_9DEIN</name>
<organism evidence="3">
    <name type="scientific">Thermus tengchongensis</name>
    <dbReference type="NCBI Taxonomy" id="1214928"/>
    <lineage>
        <taxon>Bacteria</taxon>
        <taxon>Thermotogati</taxon>
        <taxon>Deinococcota</taxon>
        <taxon>Deinococci</taxon>
        <taxon>Thermales</taxon>
        <taxon>Thermaceae</taxon>
        <taxon>Thermus</taxon>
    </lineage>
</organism>
<keyword evidence="2" id="KW-0812">Transmembrane</keyword>
<feature type="compositionally biased region" description="Pro residues" evidence="1">
    <location>
        <begin position="336"/>
        <end position="353"/>
    </location>
</feature>
<evidence type="ECO:0000313" key="3">
    <source>
        <dbReference type="EMBL" id="HGL49403.1"/>
    </source>
</evidence>
<protein>
    <submittedName>
        <fullName evidence="3">Uncharacterized protein</fullName>
    </submittedName>
</protein>
<reference evidence="3" key="1">
    <citation type="journal article" date="2020" name="mSystems">
        <title>Genome- and Community-Level Interaction Insights into Carbon Utilization and Element Cycling Functions of Hydrothermarchaeota in Hydrothermal Sediment.</title>
        <authorList>
            <person name="Zhou Z."/>
            <person name="Liu Y."/>
            <person name="Xu W."/>
            <person name="Pan J."/>
            <person name="Luo Z.H."/>
            <person name="Li M."/>
        </authorList>
    </citation>
    <scope>NUCLEOTIDE SEQUENCE [LARGE SCALE GENOMIC DNA]</scope>
    <source>
        <strain evidence="3">SpSt-679</strain>
    </source>
</reference>
<accession>A0A7V4A096</accession>
<feature type="compositionally biased region" description="Low complexity" evidence="1">
    <location>
        <begin position="190"/>
        <end position="214"/>
    </location>
</feature>
<keyword evidence="2" id="KW-1133">Transmembrane helix</keyword>
<proteinExistence type="predicted"/>
<dbReference type="EMBL" id="DTCX01000128">
    <property type="protein sequence ID" value="HGL49403.1"/>
    <property type="molecule type" value="Genomic_DNA"/>
</dbReference>